<accession>A0A9Q9X6Z4</accession>
<evidence type="ECO:0000256" key="6">
    <source>
        <dbReference type="ARBA" id="ARBA00023157"/>
    </source>
</evidence>
<dbReference type="Pfam" id="PF13927">
    <property type="entry name" value="Ig_3"/>
    <property type="match status" value="1"/>
</dbReference>
<evidence type="ECO:0000256" key="3">
    <source>
        <dbReference type="ARBA" id="ARBA00022729"/>
    </source>
</evidence>
<feature type="transmembrane region" description="Helical" evidence="9">
    <location>
        <begin position="20"/>
        <end position="46"/>
    </location>
</feature>
<dbReference type="SMART" id="SM00409">
    <property type="entry name" value="IG"/>
    <property type="match status" value="1"/>
</dbReference>
<dbReference type="KEGG" id="ccar:122139945"/>
<keyword evidence="7" id="KW-0393">Immunoglobulin domain</keyword>
<dbReference type="GeneID" id="122139945"/>
<dbReference type="Proteomes" id="UP001155660">
    <property type="component" value="Chromosome B16"/>
</dbReference>
<evidence type="ECO:0000256" key="7">
    <source>
        <dbReference type="ARBA" id="ARBA00023319"/>
    </source>
</evidence>
<keyword evidence="6" id="KW-1015">Disulfide bond</keyword>
<dbReference type="GO" id="GO:0016020">
    <property type="term" value="C:membrane"/>
    <property type="evidence" value="ECO:0007669"/>
    <property type="project" value="UniProtKB-SubCell"/>
</dbReference>
<dbReference type="InterPro" id="IPR003598">
    <property type="entry name" value="Ig_sub2"/>
</dbReference>
<dbReference type="InterPro" id="IPR003599">
    <property type="entry name" value="Ig_sub"/>
</dbReference>
<evidence type="ECO:0000256" key="8">
    <source>
        <dbReference type="SAM" id="MobiDB-lite"/>
    </source>
</evidence>
<gene>
    <name evidence="11" type="primary">LOC122139945</name>
</gene>
<evidence type="ECO:0000256" key="9">
    <source>
        <dbReference type="SAM" id="Phobius"/>
    </source>
</evidence>
<feature type="transmembrane region" description="Helical" evidence="9">
    <location>
        <begin position="262"/>
        <end position="282"/>
    </location>
</feature>
<organism evidence="11">
    <name type="scientific">Cyprinus carpio</name>
    <name type="common">Common carp</name>
    <dbReference type="NCBI Taxonomy" id="7962"/>
    <lineage>
        <taxon>Eukaryota</taxon>
        <taxon>Metazoa</taxon>
        <taxon>Chordata</taxon>
        <taxon>Craniata</taxon>
        <taxon>Vertebrata</taxon>
        <taxon>Euteleostomi</taxon>
        <taxon>Actinopterygii</taxon>
        <taxon>Neopterygii</taxon>
        <taxon>Teleostei</taxon>
        <taxon>Ostariophysi</taxon>
        <taxon>Cypriniformes</taxon>
        <taxon>Cyprinidae</taxon>
        <taxon>Cyprininae</taxon>
        <taxon>Cyprinus</taxon>
    </lineage>
</organism>
<keyword evidence="2 9" id="KW-0812">Transmembrane</keyword>
<feature type="region of interest" description="Disordered" evidence="8">
    <location>
        <begin position="309"/>
        <end position="341"/>
    </location>
</feature>
<sequence length="341" mass="38013">MVILRKKKTTLFSTWNFQLLLLSAFACIIMKAIHLILASAVMVVLYEGAFCQSIQSGFVLLNQPYTFPGNASGCHHAEWRKIPPTDTTIATYKNHVCTTGKGFEEEFTCEDNHLLLISSQYTDQGPYEFICNGVKTSVILDVLYALNESAEETDSITLNCYAHSAKDVTWLHNNKRVLHYKMDRSMNPGKGFERRDLLAKNYFKTGNFSLTITRVRKADAGLYRCFVDSETVKGNPQAYVLHVNEKSSGPGDQTHSSCNETILIVLTVVFGLISVISVTYLITIKLRNRQSMSTTATETDRMLMSAISTASPVSESQSVDTYPVQESDSTGNKPSNTRPIL</sequence>
<dbReference type="PROSITE" id="PS51257">
    <property type="entry name" value="PROKAR_LIPOPROTEIN"/>
    <property type="match status" value="1"/>
</dbReference>
<evidence type="ECO:0000256" key="1">
    <source>
        <dbReference type="ARBA" id="ARBA00004370"/>
    </source>
</evidence>
<dbReference type="PANTHER" id="PTHR13869">
    <property type="entry name" value="MYELIN P0 RELATED"/>
    <property type="match status" value="1"/>
</dbReference>
<keyword evidence="4 9" id="KW-1133">Transmembrane helix</keyword>
<dbReference type="InterPro" id="IPR007110">
    <property type="entry name" value="Ig-like_dom"/>
</dbReference>
<proteinExistence type="predicted"/>
<dbReference type="PROSITE" id="PS50835">
    <property type="entry name" value="IG_LIKE"/>
    <property type="match status" value="1"/>
</dbReference>
<feature type="domain" description="Ig-like" evidence="10">
    <location>
        <begin position="126"/>
        <end position="241"/>
    </location>
</feature>
<evidence type="ECO:0000256" key="4">
    <source>
        <dbReference type="ARBA" id="ARBA00022989"/>
    </source>
</evidence>
<name>A0A9Q9X6Z4_CYPCA</name>
<dbReference type="PANTHER" id="PTHR13869:SF24">
    <property type="entry name" value="BASEMENT MEMBRANE-SPECIFIC HEPARAN SULFATE PROTEOGLYCAN CORE PROTEIN-LIKE"/>
    <property type="match status" value="1"/>
</dbReference>
<dbReference type="RefSeq" id="XP_042596397.1">
    <property type="nucleotide sequence ID" value="XM_042740463.1"/>
</dbReference>
<evidence type="ECO:0000256" key="5">
    <source>
        <dbReference type="ARBA" id="ARBA00023136"/>
    </source>
</evidence>
<dbReference type="OrthoDB" id="8836910at2759"/>
<dbReference type="CDD" id="cd00096">
    <property type="entry name" value="Ig"/>
    <property type="match status" value="1"/>
</dbReference>
<dbReference type="InterPro" id="IPR000920">
    <property type="entry name" value="Myelin_P0-rel"/>
</dbReference>
<keyword evidence="5 9" id="KW-0472">Membrane</keyword>
<protein>
    <submittedName>
        <fullName evidence="11">Uncharacterized protein LOC122139945</fullName>
    </submittedName>
</protein>
<evidence type="ECO:0000259" key="10">
    <source>
        <dbReference type="PROSITE" id="PS50835"/>
    </source>
</evidence>
<reference evidence="11" key="1">
    <citation type="submission" date="2025-08" db="UniProtKB">
        <authorList>
            <consortium name="RefSeq"/>
        </authorList>
    </citation>
    <scope>IDENTIFICATION</scope>
    <source>
        <tissue evidence="11">Muscle</tissue>
    </source>
</reference>
<evidence type="ECO:0000256" key="2">
    <source>
        <dbReference type="ARBA" id="ARBA00022692"/>
    </source>
</evidence>
<evidence type="ECO:0000313" key="11">
    <source>
        <dbReference type="RefSeq" id="XP_042596397.1"/>
    </source>
</evidence>
<keyword evidence="3" id="KW-0732">Signal</keyword>
<dbReference type="AlphaFoldDB" id="A0A9Q9X6Z4"/>
<comment type="subcellular location">
    <subcellularLocation>
        <location evidence="1">Membrane</location>
    </subcellularLocation>
</comment>
<dbReference type="SMART" id="SM00408">
    <property type="entry name" value="IGc2"/>
    <property type="match status" value="1"/>
</dbReference>